<keyword evidence="3 6" id="KW-0378">Hydrolase</keyword>
<keyword evidence="4 6" id="KW-0862">Zinc</keyword>
<feature type="domain" description="Peptidase M48" evidence="7">
    <location>
        <begin position="14"/>
        <end position="181"/>
    </location>
</feature>
<keyword evidence="1 6" id="KW-0645">Protease</keyword>
<dbReference type="GO" id="GO:0016020">
    <property type="term" value="C:membrane"/>
    <property type="evidence" value="ECO:0007669"/>
    <property type="project" value="TreeGrafter"/>
</dbReference>
<evidence type="ECO:0000256" key="2">
    <source>
        <dbReference type="ARBA" id="ARBA00022723"/>
    </source>
</evidence>
<sequence length="270" mass="29708">INGVGQKLVQLSEPRSFSYHFKVLDTEEENAFALPGGYIYITRGLLTYLNSEAQLAGILGHEIGHAASRHAAEMLTKSLGYQFLTLGALAAGATGGGNAGNLAIVISAMSQQILLGYGRENELQADELGMLYAVKAGYGPKGIVEFMRTLKKKEKLKAIEYHAFMASHPDTTVRVMKLEDMAESYESRQGNYKTRSKEFKDQLNGLTYGPKWDDKKIRIVIAHKGETLRDIAEKTMGNPVKAWNLALLNGLREDSPLEEGQLIKTIADTN</sequence>
<dbReference type="PANTHER" id="PTHR22726:SF1">
    <property type="entry name" value="METALLOENDOPEPTIDASE OMA1, MITOCHONDRIAL"/>
    <property type="match status" value="1"/>
</dbReference>
<dbReference type="Gene3D" id="3.30.2010.10">
    <property type="entry name" value="Metalloproteases ('zincins'), catalytic domain"/>
    <property type="match status" value="1"/>
</dbReference>
<comment type="similarity">
    <text evidence="6">Belongs to the peptidase M48 family.</text>
</comment>
<dbReference type="Pfam" id="PF01435">
    <property type="entry name" value="Peptidase_M48"/>
    <property type="match status" value="1"/>
</dbReference>
<gene>
    <name evidence="8" type="ORF">HY730_06840</name>
</gene>
<evidence type="ECO:0000259" key="7">
    <source>
        <dbReference type="Pfam" id="PF01435"/>
    </source>
</evidence>
<dbReference type="GO" id="GO:0046872">
    <property type="term" value="F:metal ion binding"/>
    <property type="evidence" value="ECO:0007669"/>
    <property type="project" value="UniProtKB-KW"/>
</dbReference>
<evidence type="ECO:0000256" key="5">
    <source>
        <dbReference type="ARBA" id="ARBA00023049"/>
    </source>
</evidence>
<name>A0A933GNQ1_UNCTE</name>
<evidence type="ECO:0000256" key="1">
    <source>
        <dbReference type="ARBA" id="ARBA00022670"/>
    </source>
</evidence>
<proteinExistence type="inferred from homology"/>
<reference evidence="8" key="1">
    <citation type="submission" date="2020-07" db="EMBL/GenBank/DDBJ databases">
        <title>Huge and variable diversity of episymbiotic CPR bacteria and DPANN archaea in groundwater ecosystems.</title>
        <authorList>
            <person name="He C.Y."/>
            <person name="Keren R."/>
            <person name="Whittaker M."/>
            <person name="Farag I.F."/>
            <person name="Doudna J."/>
            <person name="Cate J.H.D."/>
            <person name="Banfield J.F."/>
        </authorList>
    </citation>
    <scope>NUCLEOTIDE SEQUENCE</scope>
    <source>
        <strain evidence="8">NC_groundwater_1482_Ag_S-0.65um_47_24</strain>
    </source>
</reference>
<organism evidence="8 9">
    <name type="scientific">Tectimicrobiota bacterium</name>
    <dbReference type="NCBI Taxonomy" id="2528274"/>
    <lineage>
        <taxon>Bacteria</taxon>
        <taxon>Pseudomonadati</taxon>
        <taxon>Nitrospinota/Tectimicrobiota group</taxon>
        <taxon>Candidatus Tectimicrobiota</taxon>
    </lineage>
</organism>
<dbReference type="EMBL" id="JACQWF010000305">
    <property type="protein sequence ID" value="MBI4596079.1"/>
    <property type="molecule type" value="Genomic_DNA"/>
</dbReference>
<comment type="cofactor">
    <cofactor evidence="6">
        <name>Zn(2+)</name>
        <dbReference type="ChEBI" id="CHEBI:29105"/>
    </cofactor>
    <text evidence="6">Binds 1 zinc ion per subunit.</text>
</comment>
<dbReference type="InterPro" id="IPR051156">
    <property type="entry name" value="Mito/Outer_Membr_Metalloprot"/>
</dbReference>
<accession>A0A933GNQ1</accession>
<keyword evidence="2" id="KW-0479">Metal-binding</keyword>
<evidence type="ECO:0000256" key="4">
    <source>
        <dbReference type="ARBA" id="ARBA00022833"/>
    </source>
</evidence>
<dbReference type="GO" id="GO:0004222">
    <property type="term" value="F:metalloendopeptidase activity"/>
    <property type="evidence" value="ECO:0007669"/>
    <property type="project" value="InterPro"/>
</dbReference>
<dbReference type="AlphaFoldDB" id="A0A933GNQ1"/>
<dbReference type="Proteomes" id="UP000772181">
    <property type="component" value="Unassembled WGS sequence"/>
</dbReference>
<keyword evidence="5 6" id="KW-0482">Metalloprotease</keyword>
<evidence type="ECO:0000256" key="3">
    <source>
        <dbReference type="ARBA" id="ARBA00022801"/>
    </source>
</evidence>
<evidence type="ECO:0000313" key="8">
    <source>
        <dbReference type="EMBL" id="MBI4596079.1"/>
    </source>
</evidence>
<comment type="caution">
    <text evidence="8">The sequence shown here is derived from an EMBL/GenBank/DDBJ whole genome shotgun (WGS) entry which is preliminary data.</text>
</comment>
<evidence type="ECO:0000313" key="9">
    <source>
        <dbReference type="Proteomes" id="UP000772181"/>
    </source>
</evidence>
<protein>
    <submittedName>
        <fullName evidence="8">M48 family metalloprotease</fullName>
    </submittedName>
</protein>
<dbReference type="InterPro" id="IPR001915">
    <property type="entry name" value="Peptidase_M48"/>
</dbReference>
<feature type="non-terminal residue" evidence="8">
    <location>
        <position position="1"/>
    </location>
</feature>
<dbReference type="PANTHER" id="PTHR22726">
    <property type="entry name" value="METALLOENDOPEPTIDASE OMA1"/>
    <property type="match status" value="1"/>
</dbReference>
<evidence type="ECO:0000256" key="6">
    <source>
        <dbReference type="RuleBase" id="RU003983"/>
    </source>
</evidence>
<dbReference type="GO" id="GO:0051603">
    <property type="term" value="P:proteolysis involved in protein catabolic process"/>
    <property type="evidence" value="ECO:0007669"/>
    <property type="project" value="TreeGrafter"/>
</dbReference>